<keyword evidence="3" id="KW-1185">Reference proteome</keyword>
<accession>T1JRI2</accession>
<feature type="transmembrane region" description="Helical" evidence="1">
    <location>
        <begin position="6"/>
        <end position="25"/>
    </location>
</feature>
<dbReference type="EMBL" id="CAEY01000449">
    <property type="status" value="NOT_ANNOTATED_CDS"/>
    <property type="molecule type" value="Genomic_DNA"/>
</dbReference>
<evidence type="ECO:0000313" key="2">
    <source>
        <dbReference type="EnsemblMetazoa" id="tetur01g06980.1"/>
    </source>
</evidence>
<proteinExistence type="predicted"/>
<reference evidence="3" key="1">
    <citation type="submission" date="2011-08" db="EMBL/GenBank/DDBJ databases">
        <authorList>
            <person name="Rombauts S."/>
        </authorList>
    </citation>
    <scope>NUCLEOTIDE SEQUENCE</scope>
    <source>
        <strain evidence="3">London</strain>
    </source>
</reference>
<dbReference type="AlphaFoldDB" id="T1JRI2"/>
<name>T1JRI2_TETUR</name>
<sequence>MFEAVGYLSFVIVTLNWFICFKFGYNGRLTMIKIY</sequence>
<keyword evidence="1" id="KW-0812">Transmembrane</keyword>
<evidence type="ECO:0000313" key="3">
    <source>
        <dbReference type="Proteomes" id="UP000015104"/>
    </source>
</evidence>
<evidence type="ECO:0000256" key="1">
    <source>
        <dbReference type="SAM" id="Phobius"/>
    </source>
</evidence>
<keyword evidence="1" id="KW-1133">Transmembrane helix</keyword>
<dbReference type="EnsemblMetazoa" id="tetur01g06980.1">
    <property type="protein sequence ID" value="tetur01g06980.1"/>
    <property type="gene ID" value="tetur01g06980"/>
</dbReference>
<dbReference type="HOGENOM" id="CLU_3369043_0_0_1"/>
<protein>
    <submittedName>
        <fullName evidence="2">Uncharacterized protein</fullName>
    </submittedName>
</protein>
<reference evidence="2" key="2">
    <citation type="submission" date="2015-06" db="UniProtKB">
        <authorList>
            <consortium name="EnsemblMetazoa"/>
        </authorList>
    </citation>
    <scope>IDENTIFICATION</scope>
</reference>
<keyword evidence="1" id="KW-0472">Membrane</keyword>
<dbReference type="Proteomes" id="UP000015104">
    <property type="component" value="Unassembled WGS sequence"/>
</dbReference>
<organism evidence="2 3">
    <name type="scientific">Tetranychus urticae</name>
    <name type="common">Two-spotted spider mite</name>
    <dbReference type="NCBI Taxonomy" id="32264"/>
    <lineage>
        <taxon>Eukaryota</taxon>
        <taxon>Metazoa</taxon>
        <taxon>Ecdysozoa</taxon>
        <taxon>Arthropoda</taxon>
        <taxon>Chelicerata</taxon>
        <taxon>Arachnida</taxon>
        <taxon>Acari</taxon>
        <taxon>Acariformes</taxon>
        <taxon>Trombidiformes</taxon>
        <taxon>Prostigmata</taxon>
        <taxon>Eleutherengona</taxon>
        <taxon>Raphignathae</taxon>
        <taxon>Tetranychoidea</taxon>
        <taxon>Tetranychidae</taxon>
        <taxon>Tetranychus</taxon>
    </lineage>
</organism>